<feature type="non-terminal residue" evidence="1">
    <location>
        <position position="1"/>
    </location>
</feature>
<proteinExistence type="predicted"/>
<feature type="non-terminal residue" evidence="1">
    <location>
        <position position="294"/>
    </location>
</feature>
<comment type="caution">
    <text evidence="1">The sequence shown here is derived from an EMBL/GenBank/DDBJ whole genome shotgun (WGS) entry which is preliminary data.</text>
</comment>
<reference evidence="1" key="1">
    <citation type="journal article" date="2014" name="Front. Microbiol.">
        <title>High frequency of phylogenetically diverse reductive dehalogenase-homologous genes in deep subseafloor sedimentary metagenomes.</title>
        <authorList>
            <person name="Kawai M."/>
            <person name="Futagami T."/>
            <person name="Toyoda A."/>
            <person name="Takaki Y."/>
            <person name="Nishi S."/>
            <person name="Hori S."/>
            <person name="Arai W."/>
            <person name="Tsubouchi T."/>
            <person name="Morono Y."/>
            <person name="Uchiyama I."/>
            <person name="Ito T."/>
            <person name="Fujiyama A."/>
            <person name="Inagaki F."/>
            <person name="Takami H."/>
        </authorList>
    </citation>
    <scope>NUCLEOTIDE SEQUENCE</scope>
    <source>
        <strain evidence="1">Expedition CK06-06</strain>
    </source>
</reference>
<name>X1BPT7_9ZZZZ</name>
<protein>
    <submittedName>
        <fullName evidence="1">Uncharacterized protein</fullName>
    </submittedName>
</protein>
<evidence type="ECO:0000313" key="1">
    <source>
        <dbReference type="EMBL" id="GAG86083.1"/>
    </source>
</evidence>
<dbReference type="EMBL" id="BART01019429">
    <property type="protein sequence ID" value="GAG86083.1"/>
    <property type="molecule type" value="Genomic_DNA"/>
</dbReference>
<gene>
    <name evidence="1" type="ORF">S01H4_36367</name>
</gene>
<organism evidence="1">
    <name type="scientific">marine sediment metagenome</name>
    <dbReference type="NCBI Taxonomy" id="412755"/>
    <lineage>
        <taxon>unclassified sequences</taxon>
        <taxon>metagenomes</taxon>
        <taxon>ecological metagenomes</taxon>
    </lineage>
</organism>
<dbReference type="AlphaFoldDB" id="X1BPT7"/>
<accession>X1BPT7</accession>
<sequence>FLILLLAQTLSFIPFIKAETSPPNPVSVTETILKDGYGYTIHFDYELMQSETDYNCDGNPDVVSSITMISSTLLEIYVDDTRETGGYKWAAAIQNISGVSQVGKHEYNPKTDVWTYTGLLQYEYLPYYGLPFEWGNEDGYGFVLFGSGSGDKRYLLEFEEGYKEVEIYTGKGSEIIKYAPTKIDFFTDSGIDSLNVETLSTEAMAKMWRWGNESFLGVNYIGGETNAKINLIDGVLSQEYSIYEVNRYVLPELGDNGAFEYEVILKTPPASNVLSFSIDTDNLVFYYQPPLNET</sequence>